<dbReference type="InterPro" id="IPR027268">
    <property type="entry name" value="Peptidase_M4/M1_CTD_sf"/>
</dbReference>
<feature type="domain" description="FTP" evidence="13">
    <location>
        <begin position="26"/>
        <end position="62"/>
    </location>
</feature>
<dbReference type="Pfam" id="PF04151">
    <property type="entry name" value="PPC"/>
    <property type="match status" value="3"/>
</dbReference>
<feature type="domain" description="Peptidase C-terminal archaeal/bacterial" evidence="12">
    <location>
        <begin position="497"/>
        <end position="561"/>
    </location>
</feature>
<dbReference type="PANTHER" id="PTHR33794:SF1">
    <property type="entry name" value="BACILLOLYSIN"/>
    <property type="match status" value="1"/>
</dbReference>
<dbReference type="GO" id="GO:0046872">
    <property type="term" value="F:metal ion binding"/>
    <property type="evidence" value="ECO:0007669"/>
    <property type="project" value="UniProtKB-KW"/>
</dbReference>
<dbReference type="CDD" id="cd09597">
    <property type="entry name" value="M4_TLP"/>
    <property type="match status" value="1"/>
</dbReference>
<keyword evidence="5" id="KW-0378">Hydrolase</keyword>
<dbReference type="Proteomes" id="UP000094936">
    <property type="component" value="Unassembled WGS sequence"/>
</dbReference>
<sequence>MQPFTQSSLLPDASQPLSAFLKGEQDGFRLHRIVTLPNGKTKYVHQQYFQGVRVRNARVISEFSTGRHAQLQGKALQDIEMTPFDAYPSISEDQALAMSRQGKAGVPLRPYKEVENERSELVIWLDEQNKPRLVYVTNFFIPGRKPSRPYAIIDAKTGEVLKRWEGLAHVSGRGPGGNAKTGQYYYGIDYSAFEVQKTGNKCKMTNDYVSTVNLNHGTTGSTPFTYDCTDNTNTNTYKEINGAYSPLNDAHFFGKLVFDMYQDWFSVAPLSFKLVMRVHYGNNYENAFWNGSSMTFGDGGSSFYPLVDVNVSAHEVSHGFTEQNSDLDYYGMSGGINEAFSDIAGEAAEFYWKGSVDWTVGSDIMKLAGGLRYFINPSDDGRSIGHASQYSEGMDVHYSSGVFNRAFYLLSEEYGWGVQKAFEVFVRANQLYWDSGTDFDEGGCGVKNAASDLGYETADVEGAFNQVGVYPCRQMTTLTSGTPVSGLSGGAGEQLHFSFSLPSNVSNASLRLSGGSGNADLILKYNLPPSGADYDCISDTSNNEEYCDVVVQGPGQYYAIISGQQAFDAVTIQLDTVLLPPQVLQVDSPLTNIFGTKDDELFYSFTIPQGQTSMRVETSGGSGDADLYVNEGSQPSRTQYDCRPFRFGNNEECIVTGVPGTEFYVMLHAYSTYQGVTLSLINYQEGEIESSAMSITSGEPVTGLNGVSGDKLYFVFNHDASAATESLNQGLQFSLAGGSGDADLFVRKDKAPTLSEYDCRSIQLGTSESCHIEQAETAQYYVMVHGASGFSDVTLQVNSHGDSQDIPPTESSGGGGGGSVDKLMTLLLLFSCFVLFNHQRNTLISRHLFSILYLVFLCGTRDNILPRVSAICSGSSYFLMAGRSRKR</sequence>
<dbReference type="InterPro" id="IPR013856">
    <property type="entry name" value="Peptidase_M4_domain"/>
</dbReference>
<dbReference type="InterPro" id="IPR001570">
    <property type="entry name" value="Peptidase_M4_C_domain"/>
</dbReference>
<evidence type="ECO:0000256" key="5">
    <source>
        <dbReference type="ARBA" id="ARBA00022801"/>
    </source>
</evidence>
<evidence type="ECO:0000259" key="11">
    <source>
        <dbReference type="Pfam" id="PF02868"/>
    </source>
</evidence>
<evidence type="ECO:0000256" key="7">
    <source>
        <dbReference type="ARBA" id="ARBA00023049"/>
    </source>
</evidence>
<dbReference type="InterPro" id="IPR023612">
    <property type="entry name" value="Peptidase_M4"/>
</dbReference>
<keyword evidence="6" id="KW-0862">Zinc</keyword>
<evidence type="ECO:0000259" key="13">
    <source>
        <dbReference type="Pfam" id="PF07504"/>
    </source>
</evidence>
<feature type="active site" description="Proton donor" evidence="9">
    <location>
        <position position="397"/>
    </location>
</feature>
<comment type="caution">
    <text evidence="14">The sequence shown here is derived from an EMBL/GenBank/DDBJ whole genome shotgun (WGS) entry which is preliminary data.</text>
</comment>
<dbReference type="PRINTS" id="PR00730">
    <property type="entry name" value="THERMOLYSIN"/>
</dbReference>
<evidence type="ECO:0000313" key="14">
    <source>
        <dbReference type="EMBL" id="ODA35592.1"/>
    </source>
</evidence>
<evidence type="ECO:0000256" key="9">
    <source>
        <dbReference type="PIRSR" id="PIRSR623612-1"/>
    </source>
</evidence>
<organism evidence="14 15">
    <name type="scientific">Veronia pacifica</name>
    <dbReference type="NCBI Taxonomy" id="1080227"/>
    <lineage>
        <taxon>Bacteria</taxon>
        <taxon>Pseudomonadati</taxon>
        <taxon>Pseudomonadota</taxon>
        <taxon>Gammaproteobacteria</taxon>
        <taxon>Vibrionales</taxon>
        <taxon>Vibrionaceae</taxon>
        <taxon>Veronia</taxon>
    </lineage>
</organism>
<dbReference type="Gene3D" id="3.10.170.10">
    <property type="match status" value="1"/>
</dbReference>
<reference evidence="14 15" key="1">
    <citation type="submission" date="2016-05" db="EMBL/GenBank/DDBJ databases">
        <title>Genomic Taxonomy of the Vibrionaceae.</title>
        <authorList>
            <person name="Gomez-Gil B."/>
            <person name="Enciso-Ibarra J."/>
        </authorList>
    </citation>
    <scope>NUCLEOTIDE SEQUENCE [LARGE SCALE GENOMIC DNA]</scope>
    <source>
        <strain evidence="14 15">CAIM 1920</strain>
    </source>
</reference>
<keyword evidence="8" id="KW-0865">Zymogen</keyword>
<dbReference type="Pfam" id="PF07504">
    <property type="entry name" value="FTP"/>
    <property type="match status" value="1"/>
</dbReference>
<evidence type="ECO:0000256" key="4">
    <source>
        <dbReference type="ARBA" id="ARBA00022729"/>
    </source>
</evidence>
<evidence type="ECO:0000259" key="10">
    <source>
        <dbReference type="Pfam" id="PF01447"/>
    </source>
</evidence>
<feature type="domain" description="Peptidase M4 C-terminal" evidence="11">
    <location>
        <begin position="325"/>
        <end position="469"/>
    </location>
</feature>
<dbReference type="InterPro" id="IPR050728">
    <property type="entry name" value="Zinc_Metalloprotease_M4"/>
</dbReference>
<proteinExistence type="inferred from homology"/>
<evidence type="ECO:0000256" key="8">
    <source>
        <dbReference type="ARBA" id="ARBA00023145"/>
    </source>
</evidence>
<dbReference type="InterPro" id="IPR007280">
    <property type="entry name" value="Peptidase_C_arc/bac"/>
</dbReference>
<dbReference type="Gene3D" id="3.10.450.40">
    <property type="match status" value="1"/>
</dbReference>
<comment type="similarity">
    <text evidence="1">Belongs to the peptidase M4 family.</text>
</comment>
<accession>A0A1C3EQW8</accession>
<keyword evidence="3" id="KW-0479">Metal-binding</keyword>
<dbReference type="Pfam" id="PF01447">
    <property type="entry name" value="Peptidase_M4"/>
    <property type="match status" value="1"/>
</dbReference>
<dbReference type="AlphaFoldDB" id="A0A1C3EQW8"/>
<dbReference type="SUPFAM" id="SSF55486">
    <property type="entry name" value="Metalloproteases ('zincins'), catalytic domain"/>
    <property type="match status" value="1"/>
</dbReference>
<feature type="domain" description="Peptidase C-terminal archaeal/bacterial" evidence="12">
    <location>
        <begin position="600"/>
        <end position="667"/>
    </location>
</feature>
<evidence type="ECO:0000256" key="1">
    <source>
        <dbReference type="ARBA" id="ARBA00009388"/>
    </source>
</evidence>
<name>A0A1C3EQW8_9GAMM</name>
<dbReference type="Pfam" id="PF02868">
    <property type="entry name" value="Peptidase_M4_C"/>
    <property type="match status" value="1"/>
</dbReference>
<evidence type="ECO:0000256" key="2">
    <source>
        <dbReference type="ARBA" id="ARBA00022670"/>
    </source>
</evidence>
<evidence type="ECO:0000259" key="12">
    <source>
        <dbReference type="Pfam" id="PF04151"/>
    </source>
</evidence>
<dbReference type="GO" id="GO:0006508">
    <property type="term" value="P:proteolysis"/>
    <property type="evidence" value="ECO:0007669"/>
    <property type="project" value="UniProtKB-KW"/>
</dbReference>
<protein>
    <submittedName>
        <fullName evidence="14">Vibriolysin, extracellular zinc protease</fullName>
    </submittedName>
</protein>
<keyword evidence="7" id="KW-0482">Metalloprotease</keyword>
<dbReference type="EMBL" id="LYBM01000003">
    <property type="protein sequence ID" value="ODA35592.1"/>
    <property type="molecule type" value="Genomic_DNA"/>
</dbReference>
<dbReference type="GO" id="GO:0004222">
    <property type="term" value="F:metalloendopeptidase activity"/>
    <property type="evidence" value="ECO:0007669"/>
    <property type="project" value="InterPro"/>
</dbReference>
<dbReference type="Gene3D" id="2.60.120.380">
    <property type="match status" value="3"/>
</dbReference>
<feature type="active site" evidence="9">
    <location>
        <position position="315"/>
    </location>
</feature>
<keyword evidence="4" id="KW-0732">Signal</keyword>
<dbReference type="PANTHER" id="PTHR33794">
    <property type="entry name" value="BACILLOLYSIN"/>
    <property type="match status" value="1"/>
</dbReference>
<dbReference type="STRING" id="1080227.A8L45_02915"/>
<dbReference type="Gene3D" id="1.10.390.10">
    <property type="entry name" value="Neutral Protease Domain 2"/>
    <property type="match status" value="1"/>
</dbReference>
<dbReference type="Gene3D" id="3.10.450.490">
    <property type="match status" value="1"/>
</dbReference>
<evidence type="ECO:0000313" key="15">
    <source>
        <dbReference type="Proteomes" id="UP000094936"/>
    </source>
</evidence>
<keyword evidence="2 14" id="KW-0645">Protease</keyword>
<evidence type="ECO:0000256" key="6">
    <source>
        <dbReference type="ARBA" id="ARBA00022833"/>
    </source>
</evidence>
<feature type="domain" description="Peptidase C-terminal archaeal/bacterial" evidence="12">
    <location>
        <begin position="730"/>
        <end position="786"/>
    </location>
</feature>
<gene>
    <name evidence="14" type="ORF">A8L45_02915</name>
</gene>
<evidence type="ECO:0000256" key="3">
    <source>
        <dbReference type="ARBA" id="ARBA00022723"/>
    </source>
</evidence>
<feature type="domain" description="Peptidase M4" evidence="10">
    <location>
        <begin position="180"/>
        <end position="322"/>
    </location>
</feature>
<keyword evidence="15" id="KW-1185">Reference proteome</keyword>
<dbReference type="InterPro" id="IPR011096">
    <property type="entry name" value="FTP_domain"/>
</dbReference>